<dbReference type="PANTHER" id="PTHR35011:SF11">
    <property type="entry name" value="TRAP TRANSPORTER SMALL PERMEASE PROTEIN"/>
    <property type="match status" value="1"/>
</dbReference>
<keyword evidence="4 9" id="KW-0997">Cell inner membrane</keyword>
<evidence type="ECO:0000256" key="8">
    <source>
        <dbReference type="ARBA" id="ARBA00038436"/>
    </source>
</evidence>
<organism evidence="11 12">
    <name type="scientific">Prosthecomicrobium pneumaticum</name>
    <dbReference type="NCBI Taxonomy" id="81895"/>
    <lineage>
        <taxon>Bacteria</taxon>
        <taxon>Pseudomonadati</taxon>
        <taxon>Pseudomonadota</taxon>
        <taxon>Alphaproteobacteria</taxon>
        <taxon>Hyphomicrobiales</taxon>
        <taxon>Kaistiaceae</taxon>
        <taxon>Prosthecomicrobium</taxon>
    </lineage>
</organism>
<evidence type="ECO:0000256" key="9">
    <source>
        <dbReference type="RuleBase" id="RU369079"/>
    </source>
</evidence>
<comment type="function">
    <text evidence="9">Part of the tripartite ATP-independent periplasmic (TRAP) transport system.</text>
</comment>
<keyword evidence="2 9" id="KW-0813">Transport</keyword>
<comment type="caution">
    <text evidence="11">The sequence shown here is derived from an EMBL/GenBank/DDBJ whole genome shotgun (WGS) entry which is preliminary data.</text>
</comment>
<evidence type="ECO:0000313" key="11">
    <source>
        <dbReference type="EMBL" id="MBB5753569.1"/>
    </source>
</evidence>
<proteinExistence type="inferred from homology"/>
<feature type="transmembrane region" description="Helical" evidence="9">
    <location>
        <begin position="28"/>
        <end position="52"/>
    </location>
</feature>
<accession>A0A7W9FMV5</accession>
<dbReference type="InterPro" id="IPR007387">
    <property type="entry name" value="TRAP_DctQ"/>
</dbReference>
<dbReference type="EMBL" id="JACHOO010000005">
    <property type="protein sequence ID" value="MBB5753569.1"/>
    <property type="molecule type" value="Genomic_DNA"/>
</dbReference>
<dbReference type="PANTHER" id="PTHR35011">
    <property type="entry name" value="2,3-DIKETO-L-GULONATE TRAP TRANSPORTER SMALL PERMEASE PROTEIN YIAM"/>
    <property type="match status" value="1"/>
</dbReference>
<dbReference type="Pfam" id="PF04290">
    <property type="entry name" value="DctQ"/>
    <property type="match status" value="1"/>
</dbReference>
<evidence type="ECO:0000313" key="12">
    <source>
        <dbReference type="Proteomes" id="UP000523821"/>
    </source>
</evidence>
<evidence type="ECO:0000256" key="3">
    <source>
        <dbReference type="ARBA" id="ARBA00022475"/>
    </source>
</evidence>
<dbReference type="GO" id="GO:0005886">
    <property type="term" value="C:plasma membrane"/>
    <property type="evidence" value="ECO:0007669"/>
    <property type="project" value="UniProtKB-SubCell"/>
</dbReference>
<protein>
    <recommendedName>
        <fullName evidence="9">TRAP transporter small permease protein</fullName>
    </recommendedName>
</protein>
<dbReference type="RefSeq" id="WP_246429773.1">
    <property type="nucleotide sequence ID" value="NZ_JACHOO010000005.1"/>
</dbReference>
<comment type="subcellular location">
    <subcellularLocation>
        <location evidence="1 9">Cell inner membrane</location>
        <topology evidence="1 9">Multi-pass membrane protein</topology>
    </subcellularLocation>
</comment>
<dbReference type="GO" id="GO:0015740">
    <property type="term" value="P:C4-dicarboxylate transport"/>
    <property type="evidence" value="ECO:0007669"/>
    <property type="project" value="TreeGrafter"/>
</dbReference>
<evidence type="ECO:0000256" key="2">
    <source>
        <dbReference type="ARBA" id="ARBA00022448"/>
    </source>
</evidence>
<feature type="domain" description="Tripartite ATP-independent periplasmic transporters DctQ component" evidence="10">
    <location>
        <begin position="38"/>
        <end position="166"/>
    </location>
</feature>
<keyword evidence="7 9" id="KW-0472">Membrane</keyword>
<comment type="subunit">
    <text evidence="9">The complex comprises the extracytoplasmic solute receptor protein and the two transmembrane proteins.</text>
</comment>
<reference evidence="11 12" key="1">
    <citation type="submission" date="2020-08" db="EMBL/GenBank/DDBJ databases">
        <title>Genomic Encyclopedia of Type Strains, Phase IV (KMG-IV): sequencing the most valuable type-strain genomes for metagenomic binning, comparative biology and taxonomic classification.</title>
        <authorList>
            <person name="Goeker M."/>
        </authorList>
    </citation>
    <scope>NUCLEOTIDE SEQUENCE [LARGE SCALE GENOMIC DNA]</scope>
    <source>
        <strain evidence="11 12">DSM 16268</strain>
    </source>
</reference>
<dbReference type="InterPro" id="IPR055348">
    <property type="entry name" value="DctQ"/>
</dbReference>
<keyword evidence="6 9" id="KW-1133">Transmembrane helix</keyword>
<evidence type="ECO:0000256" key="7">
    <source>
        <dbReference type="ARBA" id="ARBA00023136"/>
    </source>
</evidence>
<dbReference type="GO" id="GO:0022857">
    <property type="term" value="F:transmembrane transporter activity"/>
    <property type="evidence" value="ECO:0007669"/>
    <property type="project" value="UniProtKB-UniRule"/>
</dbReference>
<evidence type="ECO:0000256" key="1">
    <source>
        <dbReference type="ARBA" id="ARBA00004429"/>
    </source>
</evidence>
<dbReference type="AlphaFoldDB" id="A0A7W9FMV5"/>
<gene>
    <name evidence="11" type="ORF">GGQ63_002639</name>
</gene>
<comment type="similarity">
    <text evidence="8 9">Belongs to the TRAP transporter small permease family.</text>
</comment>
<evidence type="ECO:0000256" key="4">
    <source>
        <dbReference type="ARBA" id="ARBA00022519"/>
    </source>
</evidence>
<name>A0A7W9FMV5_9HYPH</name>
<dbReference type="Proteomes" id="UP000523821">
    <property type="component" value="Unassembled WGS sequence"/>
</dbReference>
<keyword evidence="5 9" id="KW-0812">Transmembrane</keyword>
<feature type="transmembrane region" description="Helical" evidence="9">
    <location>
        <begin position="142"/>
        <end position="159"/>
    </location>
</feature>
<feature type="transmembrane region" description="Helical" evidence="9">
    <location>
        <begin position="101"/>
        <end position="122"/>
    </location>
</feature>
<evidence type="ECO:0000259" key="10">
    <source>
        <dbReference type="Pfam" id="PF04290"/>
    </source>
</evidence>
<evidence type="ECO:0000256" key="5">
    <source>
        <dbReference type="ARBA" id="ARBA00022692"/>
    </source>
</evidence>
<evidence type="ECO:0000256" key="6">
    <source>
        <dbReference type="ARBA" id="ARBA00022989"/>
    </source>
</evidence>
<feature type="transmembrane region" description="Helical" evidence="9">
    <location>
        <begin position="58"/>
        <end position="80"/>
    </location>
</feature>
<keyword evidence="12" id="KW-1185">Reference proteome</keyword>
<sequence length="188" mass="20027">MPKTSDAGSPPARAPAVRALGTLCDAALHLAGVGLVAMTAIVFWQVFCRYVLNWSNSWTEITAVITMSWFIFLGAAVGVRENYHLGFDVLLYALPPGAKKYLRAVSDLVVLAFAVGMVVYGIQLVRLQWAARLPALGVPEGIRYLPLVGGGALIALFALERLVLRFSGVDVDAEPEAGATEREQAGGA</sequence>
<keyword evidence="3" id="KW-1003">Cell membrane</keyword>